<evidence type="ECO:0000256" key="1">
    <source>
        <dbReference type="ARBA" id="ARBA00022679"/>
    </source>
</evidence>
<dbReference type="EMBL" id="KF901064">
    <property type="protein sequence ID" value="AIF16783.1"/>
    <property type="molecule type" value="Genomic_DNA"/>
</dbReference>
<dbReference type="Gene3D" id="3.40.50.2000">
    <property type="entry name" value="Glycogen Phosphorylase B"/>
    <property type="match status" value="2"/>
</dbReference>
<feature type="domain" description="Glycosyl transferase family 1" evidence="2">
    <location>
        <begin position="182"/>
        <end position="322"/>
    </location>
</feature>
<dbReference type="AlphaFoldDB" id="A0A075HS99"/>
<dbReference type="Pfam" id="PF00534">
    <property type="entry name" value="Glycos_transf_1"/>
    <property type="match status" value="1"/>
</dbReference>
<dbReference type="GO" id="GO:0016757">
    <property type="term" value="F:glycosyltransferase activity"/>
    <property type="evidence" value="ECO:0007669"/>
    <property type="project" value="InterPro"/>
</dbReference>
<dbReference type="CDD" id="cd03809">
    <property type="entry name" value="GT4_MtfB-like"/>
    <property type="match status" value="1"/>
</dbReference>
<reference evidence="3" key="1">
    <citation type="journal article" date="2014" name="Genome Biol. Evol.">
        <title>Pangenome evidence for extensive interdomain horizontal transfer affecting lineage core and shell genes in uncultured planktonic thaumarchaeota and euryarchaeota.</title>
        <authorList>
            <person name="Deschamps P."/>
            <person name="Zivanovic Y."/>
            <person name="Moreira D."/>
            <person name="Rodriguez-Valera F."/>
            <person name="Lopez-Garcia P."/>
        </authorList>
    </citation>
    <scope>NUCLEOTIDE SEQUENCE</scope>
</reference>
<dbReference type="PANTHER" id="PTHR46401">
    <property type="entry name" value="GLYCOSYLTRANSFERASE WBBK-RELATED"/>
    <property type="match status" value="1"/>
</dbReference>
<organism evidence="3">
    <name type="scientific">uncultured marine thaumarchaeote KM3_74_H09</name>
    <dbReference type="NCBI Taxonomy" id="1456276"/>
    <lineage>
        <taxon>Archaea</taxon>
        <taxon>Nitrososphaerota</taxon>
        <taxon>environmental samples</taxon>
    </lineage>
</organism>
<dbReference type="PANTHER" id="PTHR46401:SF2">
    <property type="entry name" value="GLYCOSYLTRANSFERASE WBBK-RELATED"/>
    <property type="match status" value="1"/>
</dbReference>
<keyword evidence="1 3" id="KW-0808">Transferase</keyword>
<evidence type="ECO:0000313" key="3">
    <source>
        <dbReference type="EMBL" id="AIF16783.1"/>
    </source>
</evidence>
<name>A0A075HS99_9ARCH</name>
<accession>A0A075HS99</accession>
<proteinExistence type="predicted"/>
<sequence>MRIGIVIDWNVHASSLMGIVRNMFRELGKMMNDTQTFTITALRQDDLGIGDINQHYDCINIPNMGGYAFPSDKTLFCKNLILGPSGIDEVIYGEEVFFDKSLWKRHKPLMKKEVSRWHKHIDKISAVHVVTKSELDEMHQYLKIPKDKMTIVPHGVNHDVFKPAENKPKTRKTVLGKFDLPDQSYFIHISEINYARKNLFRILDAFKKAREQKIPQKLILVGKTLPLISKKIKEYKDVIQLGFVPEDDLISLIQGADAMVLPSIHEGFGLPLLEAMACGVPSITMNKHAPPEVVGDSGLLVDPYSVDDIAMNMVEINKNNILKTKSARAYELSQKYSWEKHTTQILALYSKFTRTSKDWNFYDSFELAAYRTLATVVALFAEEKKDVLSQSMLNFDYQRMIQWSIEYGLVMPQIREFLFPFKDWLLSKNMQYNQYESNKPRQL</sequence>
<protein>
    <submittedName>
        <fullName evidence="3">Glycosyl transferase</fullName>
    </submittedName>
</protein>
<dbReference type="InterPro" id="IPR001296">
    <property type="entry name" value="Glyco_trans_1"/>
</dbReference>
<dbReference type="SUPFAM" id="SSF53756">
    <property type="entry name" value="UDP-Glycosyltransferase/glycogen phosphorylase"/>
    <property type="match status" value="1"/>
</dbReference>
<evidence type="ECO:0000259" key="2">
    <source>
        <dbReference type="Pfam" id="PF00534"/>
    </source>
</evidence>